<sequence length="398" mass="44124">MAEILNIEDVRSKFPSLSQKQVYFDNAGGSQTLGAVIESISEYLTNGQVQMGATYDIGVRSSGRVQSGIEAGAKYINAETSEIVIGASTTQLLRNLAFAVDWRPGDELILSKFDHETNIDPWTFIAERFGLTVRWWTSAPSNAPRMDIEDLKKLLSPKTRLVACTHASNILGTINDIKVIAETVHTVEGAMLMVDGVSFAPHRTIDVKNLGVDFYSFSWYKVYGPHIAMLYASTAAQKNLVSLGHYFNPTTTLDNKIGLAAASYELVQSIPAIVDYLKPVVPLIPAHEEKLQKILLDFLNSRSDVTVYGERSSDPAVRVSTIAFSVDGWGTRELVERVEKLSDFGFRWGSFYSKRLADEILQRPAEGVVRASFVHYNSVEEVEEFVKVLEKVLSSRAS</sequence>
<dbReference type="OrthoDB" id="420046at2759"/>
<dbReference type="InterPro" id="IPR015421">
    <property type="entry name" value="PyrdxlP-dep_Trfase_major"/>
</dbReference>
<name>A0A517LNF5_9PEZI</name>
<dbReference type="Gene3D" id="3.40.640.10">
    <property type="entry name" value="Type I PLP-dependent aspartate aminotransferase-like (Major domain)"/>
    <property type="match status" value="1"/>
</dbReference>
<dbReference type="InterPro" id="IPR015422">
    <property type="entry name" value="PyrdxlP-dep_Trfase_small"/>
</dbReference>
<dbReference type="Gene3D" id="3.90.1150.10">
    <property type="entry name" value="Aspartate Aminotransferase, domain 1"/>
    <property type="match status" value="1"/>
</dbReference>
<accession>A0A517LNF5</accession>
<dbReference type="AlphaFoldDB" id="A0A517LNF5"/>
<feature type="domain" description="Aminotransferase class V" evidence="1">
    <location>
        <begin position="22"/>
        <end position="385"/>
    </location>
</feature>
<proteinExistence type="predicted"/>
<evidence type="ECO:0000313" key="3">
    <source>
        <dbReference type="Proteomes" id="UP000316270"/>
    </source>
</evidence>
<dbReference type="Proteomes" id="UP000316270">
    <property type="component" value="Chromosome 17"/>
</dbReference>
<dbReference type="SUPFAM" id="SSF53383">
    <property type="entry name" value="PLP-dependent transferases"/>
    <property type="match status" value="1"/>
</dbReference>
<protein>
    <recommendedName>
        <fullName evidence="1">Aminotransferase class V domain-containing protein</fullName>
    </recommendedName>
</protein>
<dbReference type="PANTHER" id="PTHR43586:SF21">
    <property type="entry name" value="PYRIDOXAL PHOSPHATE (PLP)-DEPENDENT ASPARTATE AMINOTRANSFERASE SUPERFAMILY"/>
    <property type="match status" value="1"/>
</dbReference>
<organism evidence="2 3">
    <name type="scientific">Venturia effusa</name>
    <dbReference type="NCBI Taxonomy" id="50376"/>
    <lineage>
        <taxon>Eukaryota</taxon>
        <taxon>Fungi</taxon>
        <taxon>Dikarya</taxon>
        <taxon>Ascomycota</taxon>
        <taxon>Pezizomycotina</taxon>
        <taxon>Dothideomycetes</taxon>
        <taxon>Pleosporomycetidae</taxon>
        <taxon>Venturiales</taxon>
        <taxon>Venturiaceae</taxon>
        <taxon>Venturia</taxon>
    </lineage>
</organism>
<dbReference type="InterPro" id="IPR000192">
    <property type="entry name" value="Aminotrans_V_dom"/>
</dbReference>
<dbReference type="InterPro" id="IPR015424">
    <property type="entry name" value="PyrdxlP-dep_Trfase"/>
</dbReference>
<dbReference type="PANTHER" id="PTHR43586">
    <property type="entry name" value="CYSTEINE DESULFURASE"/>
    <property type="match status" value="1"/>
</dbReference>
<evidence type="ECO:0000313" key="2">
    <source>
        <dbReference type="EMBL" id="QDS77177.1"/>
    </source>
</evidence>
<gene>
    <name evidence="2" type="ORF">FKW77_001932</name>
</gene>
<dbReference type="EMBL" id="CP042201">
    <property type="protein sequence ID" value="QDS77177.1"/>
    <property type="molecule type" value="Genomic_DNA"/>
</dbReference>
<reference evidence="2 3" key="1">
    <citation type="submission" date="2019-07" db="EMBL/GenBank/DDBJ databases">
        <title>Finished genome of Venturia effusa.</title>
        <authorList>
            <person name="Young C.A."/>
            <person name="Cox M.P."/>
            <person name="Ganley A.R.D."/>
            <person name="David W.J."/>
        </authorList>
    </citation>
    <scope>NUCLEOTIDE SEQUENCE [LARGE SCALE GENOMIC DNA]</scope>
    <source>
        <strain evidence="3">albino</strain>
    </source>
</reference>
<keyword evidence="3" id="KW-1185">Reference proteome</keyword>
<dbReference type="Pfam" id="PF00266">
    <property type="entry name" value="Aminotran_5"/>
    <property type="match status" value="1"/>
</dbReference>
<evidence type="ECO:0000259" key="1">
    <source>
        <dbReference type="Pfam" id="PF00266"/>
    </source>
</evidence>
<dbReference type="STRING" id="50376.A0A517LNF5"/>